<dbReference type="Proteomes" id="UP000003963">
    <property type="component" value="Unassembled WGS sequence"/>
</dbReference>
<name>D9W7M2_9ACTN</name>
<dbReference type="Pfam" id="PF02626">
    <property type="entry name" value="CT_A_B"/>
    <property type="match status" value="1"/>
</dbReference>
<keyword evidence="3" id="KW-0067">ATP-binding</keyword>
<dbReference type="EMBL" id="GG657754">
    <property type="protein sequence ID" value="EFL28802.1"/>
    <property type="molecule type" value="Genomic_DNA"/>
</dbReference>
<organism evidence="6 7">
    <name type="scientific">Streptomyces himastatinicus ATCC 53653</name>
    <dbReference type="NCBI Taxonomy" id="457427"/>
    <lineage>
        <taxon>Bacteria</taxon>
        <taxon>Bacillati</taxon>
        <taxon>Actinomycetota</taxon>
        <taxon>Actinomycetes</taxon>
        <taxon>Kitasatosporales</taxon>
        <taxon>Streptomycetaceae</taxon>
        <taxon>Streptomyces</taxon>
        <taxon>Streptomyces violaceusniger group</taxon>
    </lineage>
</organism>
<sequence length="496" mass="53292">MGPGTVGRSGPPADGPAVRHSRGLRRRNGPRSGVRRRRHGPGPRRGRRGDRGVQLHDLPPRRGDGPDDGRAQGAQAGAPARRAPDRCRPRSDHDRRYSRDHPAVPRSDRLAGGRAHPAHHRRHLPTGPRLVRHRRHRALRPRHPGRGRGPGARFPAAGGGVRMKTVALEITSTGWITTFQDLGRRDTERRGVPTGGAADQHSAAVANLLVGNPRGATLIENLGGELALVPDADVLLAVTGAPARVTVGGGAVESWSPLVVPAGHEVRIQGDVSRGTRTYLAVNGALTAETLLGSAAPDARMGFGQAVVRGSCVLLDTEFRGFSRRLFEAPLFRLPVPVPRFDAGPWDIDVVPSHGIHTITGIREVIEEATYVVTNRSNHVGLRLDGPVLHPDSDTEIVSHGVPVGALQIPHADELIVLGRYRSLTAGYPIVGVASRASLSLLGQAGPGRELRFRWSDRESSLRRFARREAEVRALEHAATEAFGALGFMAPLPHTR</sequence>
<feature type="region of interest" description="Disordered" evidence="4">
    <location>
        <begin position="1"/>
        <end position="132"/>
    </location>
</feature>
<evidence type="ECO:0000313" key="6">
    <source>
        <dbReference type="EMBL" id="EFL28802.1"/>
    </source>
</evidence>
<evidence type="ECO:0000256" key="4">
    <source>
        <dbReference type="SAM" id="MobiDB-lite"/>
    </source>
</evidence>
<dbReference type="PANTHER" id="PTHR43309:SF3">
    <property type="entry name" value="5-OXOPROLINASE SUBUNIT C"/>
    <property type="match status" value="1"/>
</dbReference>
<reference evidence="6 7" key="1">
    <citation type="submission" date="2009-02" db="EMBL/GenBank/DDBJ databases">
        <title>Annotation of Streptomyces hygroscopicus strain ATCC 53653.</title>
        <authorList>
            <consortium name="The Broad Institute Genome Sequencing Platform"/>
            <consortium name="Broad Institute Microbial Sequencing Center"/>
            <person name="Fischbach M."/>
            <person name="Godfrey P."/>
            <person name="Ward D."/>
            <person name="Young S."/>
            <person name="Zeng Q."/>
            <person name="Koehrsen M."/>
            <person name="Alvarado L."/>
            <person name="Berlin A.M."/>
            <person name="Bochicchio J."/>
            <person name="Borenstein D."/>
            <person name="Chapman S.B."/>
            <person name="Chen Z."/>
            <person name="Engels R."/>
            <person name="Freedman E."/>
            <person name="Gellesch M."/>
            <person name="Goldberg J."/>
            <person name="Griggs A."/>
            <person name="Gujja S."/>
            <person name="Heilman E.R."/>
            <person name="Heiman D.I."/>
            <person name="Hepburn T.A."/>
            <person name="Howarth C."/>
            <person name="Jen D."/>
            <person name="Larson L."/>
            <person name="Lewis B."/>
            <person name="Mehta T."/>
            <person name="Park D."/>
            <person name="Pearson M."/>
            <person name="Richards J."/>
            <person name="Roberts A."/>
            <person name="Saif S."/>
            <person name="Shea T.D."/>
            <person name="Shenoy N."/>
            <person name="Sisk P."/>
            <person name="Stolte C."/>
            <person name="Sykes S.N."/>
            <person name="Thomson T."/>
            <person name="Walk T."/>
            <person name="White J."/>
            <person name="Yandava C."/>
            <person name="Straight P."/>
            <person name="Clardy J."/>
            <person name="Hung D."/>
            <person name="Kolter R."/>
            <person name="Mekalanos J."/>
            <person name="Walker S."/>
            <person name="Walsh C.T."/>
            <person name="Wieland-Brown L.C."/>
            <person name="Haas B."/>
            <person name="Nusbaum C."/>
            <person name="Birren B."/>
        </authorList>
    </citation>
    <scope>NUCLEOTIDE SEQUENCE [LARGE SCALE GENOMIC DNA]</scope>
    <source>
        <strain evidence="6 7">ATCC 53653</strain>
    </source>
</reference>
<feature type="domain" description="Carboxyltransferase" evidence="5">
    <location>
        <begin position="189"/>
        <end position="471"/>
    </location>
</feature>
<feature type="compositionally biased region" description="Basic residues" evidence="4">
    <location>
        <begin position="116"/>
        <end position="132"/>
    </location>
</feature>
<dbReference type="HOGENOM" id="CLU_549700_0_0_11"/>
<feature type="compositionally biased region" description="Low complexity" evidence="4">
    <location>
        <begin position="71"/>
        <end position="81"/>
    </location>
</feature>
<feature type="compositionally biased region" description="Basic residues" evidence="4">
    <location>
        <begin position="19"/>
        <end position="48"/>
    </location>
</feature>
<dbReference type="STRING" id="457427.SSOG_08516"/>
<dbReference type="InterPro" id="IPR052708">
    <property type="entry name" value="PxpC"/>
</dbReference>
<proteinExistence type="predicted"/>
<protein>
    <submittedName>
        <fullName evidence="6">Putative allophanate hydrolase subunit 2 domain protein</fullName>
    </submittedName>
</protein>
<dbReference type="AlphaFoldDB" id="D9W7M2"/>
<dbReference type="Gene3D" id="2.40.100.10">
    <property type="entry name" value="Cyclophilin-like"/>
    <property type="match status" value="1"/>
</dbReference>
<evidence type="ECO:0000256" key="1">
    <source>
        <dbReference type="ARBA" id="ARBA00022741"/>
    </source>
</evidence>
<evidence type="ECO:0000313" key="7">
    <source>
        <dbReference type="Proteomes" id="UP000003963"/>
    </source>
</evidence>
<dbReference type="GO" id="GO:0016787">
    <property type="term" value="F:hydrolase activity"/>
    <property type="evidence" value="ECO:0007669"/>
    <property type="project" value="UniProtKB-KW"/>
</dbReference>
<evidence type="ECO:0000256" key="3">
    <source>
        <dbReference type="ARBA" id="ARBA00022840"/>
    </source>
</evidence>
<gene>
    <name evidence="6" type="ORF">SSOG_08516</name>
</gene>
<accession>D9W7M2</accession>
<evidence type="ECO:0000259" key="5">
    <source>
        <dbReference type="SMART" id="SM00797"/>
    </source>
</evidence>
<dbReference type="GO" id="GO:0005524">
    <property type="term" value="F:ATP binding"/>
    <property type="evidence" value="ECO:0007669"/>
    <property type="project" value="UniProtKB-KW"/>
</dbReference>
<keyword evidence="2 6" id="KW-0378">Hydrolase</keyword>
<keyword evidence="7" id="KW-1185">Reference proteome</keyword>
<dbReference type="SMART" id="SM00797">
    <property type="entry name" value="AHS2"/>
    <property type="match status" value="1"/>
</dbReference>
<dbReference type="InterPro" id="IPR029000">
    <property type="entry name" value="Cyclophilin-like_dom_sf"/>
</dbReference>
<dbReference type="InterPro" id="IPR003778">
    <property type="entry name" value="CT_A_B"/>
</dbReference>
<feature type="compositionally biased region" description="Basic and acidic residues" evidence="4">
    <location>
        <begin position="49"/>
        <end position="70"/>
    </location>
</feature>
<feature type="compositionally biased region" description="Basic and acidic residues" evidence="4">
    <location>
        <begin position="82"/>
        <end position="111"/>
    </location>
</feature>
<dbReference type="PANTHER" id="PTHR43309">
    <property type="entry name" value="5-OXOPROLINASE SUBUNIT C"/>
    <property type="match status" value="1"/>
</dbReference>
<keyword evidence="1" id="KW-0547">Nucleotide-binding</keyword>
<evidence type="ECO:0000256" key="2">
    <source>
        <dbReference type="ARBA" id="ARBA00022801"/>
    </source>
</evidence>